<organism evidence="1 2">
    <name type="scientific">Tetradesmus obliquus</name>
    <name type="common">Green alga</name>
    <name type="synonym">Acutodesmus obliquus</name>
    <dbReference type="NCBI Taxonomy" id="3088"/>
    <lineage>
        <taxon>Eukaryota</taxon>
        <taxon>Viridiplantae</taxon>
        <taxon>Chlorophyta</taxon>
        <taxon>core chlorophytes</taxon>
        <taxon>Chlorophyceae</taxon>
        <taxon>CS clade</taxon>
        <taxon>Sphaeropleales</taxon>
        <taxon>Scenedesmaceae</taxon>
        <taxon>Tetradesmus</taxon>
    </lineage>
</organism>
<accession>A0A383VLY6</accession>
<protein>
    <submittedName>
        <fullName evidence="1">Uncharacterized protein</fullName>
    </submittedName>
</protein>
<keyword evidence="2" id="KW-1185">Reference proteome</keyword>
<name>A0A383VLY6_TETOB</name>
<dbReference type="EMBL" id="FNXT01000712">
    <property type="protein sequence ID" value="SZX66557.1"/>
    <property type="molecule type" value="Genomic_DNA"/>
</dbReference>
<dbReference type="AlphaFoldDB" id="A0A383VLY6"/>
<gene>
    <name evidence="1" type="ORF">BQ4739_LOCUS6960</name>
</gene>
<reference evidence="1 2" key="1">
    <citation type="submission" date="2016-10" db="EMBL/GenBank/DDBJ databases">
        <authorList>
            <person name="Cai Z."/>
        </authorList>
    </citation>
    <scope>NUCLEOTIDE SEQUENCE [LARGE SCALE GENOMIC DNA]</scope>
</reference>
<proteinExistence type="predicted"/>
<sequence>MAAAGNWKSKLAVASVVGLICAGIYPVVVVPLQIAYGGAERPARDPGLPSAGFKKGGMWGHIDSASKQAKPEDQQQDS</sequence>
<evidence type="ECO:0000313" key="2">
    <source>
        <dbReference type="Proteomes" id="UP000256970"/>
    </source>
</evidence>
<evidence type="ECO:0000313" key="1">
    <source>
        <dbReference type="EMBL" id="SZX66557.1"/>
    </source>
</evidence>
<dbReference type="Proteomes" id="UP000256970">
    <property type="component" value="Unassembled WGS sequence"/>
</dbReference>